<evidence type="ECO:0000256" key="6">
    <source>
        <dbReference type="ARBA" id="ARBA00023010"/>
    </source>
</evidence>
<keyword evidence="6 9" id="KW-0811">Translocation</keyword>
<comment type="subunit">
    <text evidence="9">Component of the nuclear pore complex (NPC).</text>
</comment>
<dbReference type="GO" id="GO:0006606">
    <property type="term" value="P:protein import into nucleus"/>
    <property type="evidence" value="ECO:0007669"/>
    <property type="project" value="TreeGrafter"/>
</dbReference>
<evidence type="ECO:0000256" key="9">
    <source>
        <dbReference type="RuleBase" id="RU365073"/>
    </source>
</evidence>
<proteinExistence type="inferred from homology"/>
<dbReference type="InterPro" id="IPR011502">
    <property type="entry name" value="Nucleoporin_Nup85"/>
</dbReference>
<dbReference type="PANTHER" id="PTHR13373:SF21">
    <property type="entry name" value="NUCLEAR PORE COMPLEX PROTEIN NUP85"/>
    <property type="match status" value="1"/>
</dbReference>
<evidence type="ECO:0000313" key="11">
    <source>
        <dbReference type="Proteomes" id="UP000019375"/>
    </source>
</evidence>
<dbReference type="Gene3D" id="2.20.25.500">
    <property type="match status" value="1"/>
</dbReference>
<comment type="similarity">
    <text evidence="2 9">Belongs to the nucleoporin Nup85 family.</text>
</comment>
<dbReference type="GO" id="GO:0045893">
    <property type="term" value="P:positive regulation of DNA-templated transcription"/>
    <property type="evidence" value="ECO:0007669"/>
    <property type="project" value="TreeGrafter"/>
</dbReference>
<evidence type="ECO:0000256" key="3">
    <source>
        <dbReference type="ARBA" id="ARBA00022448"/>
    </source>
</evidence>
<dbReference type="Pfam" id="PF07575">
    <property type="entry name" value="Nucleopor_Nup85"/>
    <property type="match status" value="1"/>
</dbReference>
<accession>A0A8J2TA02</accession>
<dbReference type="GO" id="GO:0017056">
    <property type="term" value="F:structural constituent of nuclear pore"/>
    <property type="evidence" value="ECO:0007669"/>
    <property type="project" value="TreeGrafter"/>
</dbReference>
<keyword evidence="8 9" id="KW-0539">Nucleus</keyword>
<dbReference type="GO" id="GO:0006406">
    <property type="term" value="P:mRNA export from nucleus"/>
    <property type="evidence" value="ECO:0007669"/>
    <property type="project" value="TreeGrafter"/>
</dbReference>
<evidence type="ECO:0000256" key="5">
    <source>
        <dbReference type="ARBA" id="ARBA00022927"/>
    </source>
</evidence>
<organism evidence="10 11">
    <name type="scientific">Zygosaccharomyces bailii (strain CLIB 213 / ATCC 58445 / CBS 680 / BCRC 21525 / NBRC 1098 / NCYC 1416 / NRRL Y-2227)</name>
    <dbReference type="NCBI Taxonomy" id="1333698"/>
    <lineage>
        <taxon>Eukaryota</taxon>
        <taxon>Fungi</taxon>
        <taxon>Dikarya</taxon>
        <taxon>Ascomycota</taxon>
        <taxon>Saccharomycotina</taxon>
        <taxon>Saccharomycetes</taxon>
        <taxon>Saccharomycetales</taxon>
        <taxon>Saccharomycetaceae</taxon>
        <taxon>Zygosaccharomyces</taxon>
    </lineage>
</organism>
<protein>
    <recommendedName>
        <fullName evidence="9">Nuclear pore complex protein Nup85</fullName>
    </recommendedName>
</protein>
<reference evidence="11" key="1">
    <citation type="journal article" date="2013" name="Genome Announc.">
        <title>Genome sequence of the food spoilage yeast Zygosaccharomyces bailii CLIB 213(T).</title>
        <authorList>
            <person name="Galeote V."/>
            <person name="Bigey F."/>
            <person name="Devillers H."/>
            <person name="Neuveglise C."/>
            <person name="Dequin S."/>
        </authorList>
    </citation>
    <scope>NUCLEOTIDE SEQUENCE [LARGE SCALE GENOMIC DNA]</scope>
    <source>
        <strain evidence="11">CLIB 213 / ATCC 58445 / CBS 680 / CCRC 21525 / NBRC 1098 / NCYC 1416 / NRRL Y-2227</strain>
    </source>
</reference>
<dbReference type="GO" id="GO:0031965">
    <property type="term" value="C:nuclear membrane"/>
    <property type="evidence" value="ECO:0007669"/>
    <property type="project" value="UniProtKB-UniRule"/>
</dbReference>
<evidence type="ECO:0000256" key="8">
    <source>
        <dbReference type="ARBA" id="ARBA00023242"/>
    </source>
</evidence>
<evidence type="ECO:0000256" key="4">
    <source>
        <dbReference type="ARBA" id="ARBA00022816"/>
    </source>
</evidence>
<evidence type="ECO:0000256" key="7">
    <source>
        <dbReference type="ARBA" id="ARBA00023132"/>
    </source>
</evidence>
<dbReference type="EMBL" id="HG316459">
    <property type="protein sequence ID" value="CDF90204.1"/>
    <property type="molecule type" value="Genomic_DNA"/>
</dbReference>
<keyword evidence="7 9" id="KW-0906">Nuclear pore complex</keyword>
<dbReference type="Proteomes" id="UP000019375">
    <property type="component" value="Unassembled WGS sequence"/>
</dbReference>
<evidence type="ECO:0000256" key="2">
    <source>
        <dbReference type="ARBA" id="ARBA00005573"/>
    </source>
</evidence>
<keyword evidence="11" id="KW-1185">Reference proteome</keyword>
<keyword evidence="5 9" id="KW-0653">Protein transport</keyword>
<keyword evidence="9" id="KW-0472">Membrane</keyword>
<dbReference type="OrthoDB" id="17644at2759"/>
<evidence type="ECO:0000256" key="1">
    <source>
        <dbReference type="ARBA" id="ARBA00004567"/>
    </source>
</evidence>
<keyword evidence="3 9" id="KW-0813">Transport</keyword>
<comment type="subcellular location">
    <subcellularLocation>
        <location evidence="1 9">Nucleus</location>
        <location evidence="1 9">Nuclear pore complex</location>
    </subcellularLocation>
</comment>
<comment type="function">
    <text evidence="9">Functions as a component of the nuclear pore complex (NPC).</text>
</comment>
<sequence length="742" mass="83957">MMADASSGNQDLLINEDAMDFTIEDNTADKEEYSPEENYGCDEVIGRDPESDAPMIPLSTSSVPLPTGDKAKLEFKLGPLSSQNMGFLSEPKQPLLFPVRIPRVDSSEQYLNYVSKMFEIYRELGNDRVFSIPTIGVINAAAAAEHVAAVNLAMSALITELEFFIDTIKEKKNAVARFSEMEECLTILNCLNTIHFTSDTPGSPNVRESFINNLISWVNRSDGEPNEEYIHQVFTVTTGKKVFETSYFWKLFNQLLLRGLFDQAVACIERSGILTSLGNQCEISANALRDLVELIKQYPLDSENSFREWKSIVLELGQTYSDSETSITGELRDYIEDTLLLVGGHQSKILYYSATWYESFCGFLLYYIPSLELSQEYLQLSLQSHSADVTNGWEQACLDLIRGKIFSILPILESLDTGTAAFTAGLCEAKGLLENYFDDTDVDLCYEGMEDLFSYRNGMACYMLNNFALELCSHGDKHLWPIAIGLIALSPVSNNTAKKIAIAELLPHYPFKTNDDIEWMLSICAKWKLPHVAKSIYITLGNKLLYESNTIEAMANFSKAGKFEWVKRYSWMMFEASVLKGSPLDDMVLNAIVSDNDSAVIPKEILDSLVTSAMKQTLSPYAVLYRFYETQSQSNWPNALQLLLALIEFPYLPRCYMVMLMARFLYPVFLEDDKKLMDESTILRIIEALENKWDSQDEKSINIYTTMHDEGIISAGALPLDLQSFLKAIRKKLNFKFCQEFM</sequence>
<dbReference type="GO" id="GO:0031080">
    <property type="term" value="C:nuclear pore outer ring"/>
    <property type="evidence" value="ECO:0007669"/>
    <property type="project" value="TreeGrafter"/>
</dbReference>
<gene>
    <name evidence="10" type="ORF">BN860_03136g</name>
</gene>
<dbReference type="AlphaFoldDB" id="A0A8J2TA02"/>
<evidence type="ECO:0000313" key="10">
    <source>
        <dbReference type="EMBL" id="CDF90204.1"/>
    </source>
</evidence>
<dbReference type="PANTHER" id="PTHR13373">
    <property type="entry name" value="FROUNT PROTEIN-RELATED"/>
    <property type="match status" value="1"/>
</dbReference>
<name>A0A8J2TA02_ZYGB2</name>
<keyword evidence="4 9" id="KW-0509">mRNA transport</keyword>